<accession>A0A0E9WKF4</accession>
<evidence type="ECO:0000313" key="1">
    <source>
        <dbReference type="EMBL" id="JAH90751.1"/>
    </source>
</evidence>
<organism evidence="1">
    <name type="scientific">Anguilla anguilla</name>
    <name type="common">European freshwater eel</name>
    <name type="synonym">Muraena anguilla</name>
    <dbReference type="NCBI Taxonomy" id="7936"/>
    <lineage>
        <taxon>Eukaryota</taxon>
        <taxon>Metazoa</taxon>
        <taxon>Chordata</taxon>
        <taxon>Craniata</taxon>
        <taxon>Vertebrata</taxon>
        <taxon>Euteleostomi</taxon>
        <taxon>Actinopterygii</taxon>
        <taxon>Neopterygii</taxon>
        <taxon>Teleostei</taxon>
        <taxon>Anguilliformes</taxon>
        <taxon>Anguillidae</taxon>
        <taxon>Anguilla</taxon>
    </lineage>
</organism>
<sequence length="79" mass="9511">MLLAMHIIYRITEFYIQYCIYIHVGVQEVLLFVTTIVGENPVQNELYFCDGGYMEFMWHMILVQKMQSNFGNQKYIKMM</sequence>
<protein>
    <submittedName>
        <fullName evidence="1">Uncharacterized protein</fullName>
    </submittedName>
</protein>
<reference evidence="1" key="1">
    <citation type="submission" date="2014-11" db="EMBL/GenBank/DDBJ databases">
        <authorList>
            <person name="Amaro Gonzalez C."/>
        </authorList>
    </citation>
    <scope>NUCLEOTIDE SEQUENCE</scope>
</reference>
<name>A0A0E9WKF4_ANGAN</name>
<dbReference type="AlphaFoldDB" id="A0A0E9WKF4"/>
<proteinExistence type="predicted"/>
<reference evidence="1" key="2">
    <citation type="journal article" date="2015" name="Fish Shellfish Immunol.">
        <title>Early steps in the European eel (Anguilla anguilla)-Vibrio vulnificus interaction in the gills: Role of the RtxA13 toxin.</title>
        <authorList>
            <person name="Callol A."/>
            <person name="Pajuelo D."/>
            <person name="Ebbesson L."/>
            <person name="Teles M."/>
            <person name="MacKenzie S."/>
            <person name="Amaro C."/>
        </authorList>
    </citation>
    <scope>NUCLEOTIDE SEQUENCE</scope>
</reference>
<dbReference type="EMBL" id="GBXM01017826">
    <property type="protein sequence ID" value="JAH90751.1"/>
    <property type="molecule type" value="Transcribed_RNA"/>
</dbReference>